<keyword evidence="4 10" id="KW-0808">Transferase</keyword>
<reference evidence="10 11" key="1">
    <citation type="journal article" date="2019" name="Nat. Ecol. Evol.">
        <title>Megaphylogeny resolves global patterns of mushroom evolution.</title>
        <authorList>
            <person name="Varga T."/>
            <person name="Krizsan K."/>
            <person name="Foldi C."/>
            <person name="Dima B."/>
            <person name="Sanchez-Garcia M."/>
            <person name="Sanchez-Ramirez S."/>
            <person name="Szollosi G.J."/>
            <person name="Szarkandi J.G."/>
            <person name="Papp V."/>
            <person name="Albert L."/>
            <person name="Andreopoulos W."/>
            <person name="Angelini C."/>
            <person name="Antonin V."/>
            <person name="Barry K.W."/>
            <person name="Bougher N.L."/>
            <person name="Buchanan P."/>
            <person name="Buyck B."/>
            <person name="Bense V."/>
            <person name="Catcheside P."/>
            <person name="Chovatia M."/>
            <person name="Cooper J."/>
            <person name="Damon W."/>
            <person name="Desjardin D."/>
            <person name="Finy P."/>
            <person name="Geml J."/>
            <person name="Haridas S."/>
            <person name="Hughes K."/>
            <person name="Justo A."/>
            <person name="Karasinski D."/>
            <person name="Kautmanova I."/>
            <person name="Kiss B."/>
            <person name="Kocsube S."/>
            <person name="Kotiranta H."/>
            <person name="LaButti K.M."/>
            <person name="Lechner B.E."/>
            <person name="Liimatainen K."/>
            <person name="Lipzen A."/>
            <person name="Lukacs Z."/>
            <person name="Mihaltcheva S."/>
            <person name="Morgado L.N."/>
            <person name="Niskanen T."/>
            <person name="Noordeloos M.E."/>
            <person name="Ohm R.A."/>
            <person name="Ortiz-Santana B."/>
            <person name="Ovrebo C."/>
            <person name="Racz N."/>
            <person name="Riley R."/>
            <person name="Savchenko A."/>
            <person name="Shiryaev A."/>
            <person name="Soop K."/>
            <person name="Spirin V."/>
            <person name="Szebenyi C."/>
            <person name="Tomsovsky M."/>
            <person name="Tulloss R.E."/>
            <person name="Uehling J."/>
            <person name="Grigoriev I.V."/>
            <person name="Vagvolgyi C."/>
            <person name="Papp T."/>
            <person name="Martin F.M."/>
            <person name="Miettinen O."/>
            <person name="Hibbett D.S."/>
            <person name="Nagy L.G."/>
        </authorList>
    </citation>
    <scope>NUCLEOTIDE SEQUENCE [LARGE SCALE GENOMIC DNA]</scope>
    <source>
        <strain evidence="10 11">CBS 309.79</strain>
    </source>
</reference>
<gene>
    <name evidence="10" type="ORF">BDV98DRAFT_326659</name>
</gene>
<dbReference type="Gene3D" id="3.40.50.150">
    <property type="entry name" value="Vaccinia Virus protein VP39"/>
    <property type="match status" value="1"/>
</dbReference>
<name>A0A5C3QSZ3_9AGAR</name>
<feature type="domain" description="Ribosomal RNA methyltransferase FtsJ" evidence="9">
    <location>
        <begin position="33"/>
        <end position="75"/>
    </location>
</feature>
<dbReference type="GO" id="GO:0008650">
    <property type="term" value="F:rRNA (uridine-2'-O-)-methyltransferase activity"/>
    <property type="evidence" value="ECO:0007669"/>
    <property type="project" value="TreeGrafter"/>
</dbReference>
<keyword evidence="11" id="KW-1185">Reference proteome</keyword>
<evidence type="ECO:0000256" key="3">
    <source>
        <dbReference type="ARBA" id="ARBA00022603"/>
    </source>
</evidence>
<evidence type="ECO:0000256" key="5">
    <source>
        <dbReference type="ARBA" id="ARBA00022691"/>
    </source>
</evidence>
<evidence type="ECO:0000313" key="10">
    <source>
        <dbReference type="EMBL" id="TFL04657.1"/>
    </source>
</evidence>
<dbReference type="AlphaFoldDB" id="A0A5C3QSZ3"/>
<dbReference type="OrthoDB" id="20105at2759"/>
<evidence type="ECO:0000313" key="11">
    <source>
        <dbReference type="Proteomes" id="UP000305067"/>
    </source>
</evidence>
<keyword evidence="3 10" id="KW-0489">Methyltransferase</keyword>
<dbReference type="Pfam" id="PF01728">
    <property type="entry name" value="FtsJ"/>
    <property type="match status" value="2"/>
</dbReference>
<evidence type="ECO:0000256" key="2">
    <source>
        <dbReference type="ARBA" id="ARBA00022552"/>
    </source>
</evidence>
<dbReference type="InterPro" id="IPR015507">
    <property type="entry name" value="rRNA-MeTfrase_E"/>
</dbReference>
<accession>A0A5C3QSZ3</accession>
<dbReference type="SUPFAM" id="SSF53335">
    <property type="entry name" value="S-adenosyl-L-methionine-dependent methyltransferases"/>
    <property type="match status" value="1"/>
</dbReference>
<dbReference type="GO" id="GO:0005739">
    <property type="term" value="C:mitochondrion"/>
    <property type="evidence" value="ECO:0007669"/>
    <property type="project" value="TreeGrafter"/>
</dbReference>
<dbReference type="Proteomes" id="UP000305067">
    <property type="component" value="Unassembled WGS sequence"/>
</dbReference>
<dbReference type="PIRSF" id="PIRSF005461">
    <property type="entry name" value="23S_rRNA_mtase"/>
    <property type="match status" value="1"/>
</dbReference>
<evidence type="ECO:0000259" key="9">
    <source>
        <dbReference type="Pfam" id="PF01728"/>
    </source>
</evidence>
<feature type="domain" description="Ribosomal RNA methyltransferase FtsJ" evidence="9">
    <location>
        <begin position="125"/>
        <end position="276"/>
    </location>
</feature>
<keyword evidence="2" id="KW-0698">rRNA processing</keyword>
<evidence type="ECO:0000256" key="1">
    <source>
        <dbReference type="ARBA" id="ARBA00009258"/>
    </source>
</evidence>
<protein>
    <recommendedName>
        <fullName evidence="6">rRNA methyltransferase 2, mitochondrial</fullName>
    </recommendedName>
</protein>
<dbReference type="STRING" id="1884261.A0A5C3QSZ3"/>
<comment type="similarity">
    <text evidence="1">Belongs to the class I-like SAM-binding methyltransferase superfamily. RNA methyltransferase RlmE family.</text>
</comment>
<keyword evidence="5 7" id="KW-0949">S-adenosyl-L-methionine</keyword>
<dbReference type="PANTHER" id="PTHR10920">
    <property type="entry name" value="RIBOSOMAL RNA METHYLTRANSFERASE"/>
    <property type="match status" value="1"/>
</dbReference>
<dbReference type="PANTHER" id="PTHR10920:SF18">
    <property type="entry name" value="RRNA METHYLTRANSFERASE 2, MITOCHONDRIAL"/>
    <property type="match status" value="1"/>
</dbReference>
<evidence type="ECO:0000256" key="4">
    <source>
        <dbReference type="ARBA" id="ARBA00022679"/>
    </source>
</evidence>
<dbReference type="HAMAP" id="MF_01547">
    <property type="entry name" value="RNA_methyltr_E"/>
    <property type="match status" value="1"/>
</dbReference>
<feature type="compositionally biased region" description="Polar residues" evidence="8">
    <location>
        <begin position="110"/>
        <end position="127"/>
    </location>
</feature>
<sequence>MKVSSSLRVNNAWLRRQTTDHYVRLRQSSSEQYRARSAYKLIELDCGFLTKPSVKAIVDLGGAPGGWSQVIARKFGWLDSESAPPLADAQPTKNWRGKSVPARKQVDFGTWSSPLNDNDPVGSSTASQKARKGTVVAVDLLDIAPIPGVYTLKADFLDPQTAPLVHALLCSKDNPEGKADIILSDMAANLTGNDIRDSQSSLEICESVYQFAQKHLRTAEEIGHSKGGVLVMKHFMHPLLTKFRQTVLEPRFNLVHFAKPKASRSESSEGYLVCQGWKRSPGARWSTVPGLPP</sequence>
<evidence type="ECO:0000256" key="8">
    <source>
        <dbReference type="SAM" id="MobiDB-lite"/>
    </source>
</evidence>
<dbReference type="InterPro" id="IPR029063">
    <property type="entry name" value="SAM-dependent_MTases_sf"/>
</dbReference>
<dbReference type="InterPro" id="IPR050082">
    <property type="entry name" value="RNA_methyltr_RlmE"/>
</dbReference>
<proteinExistence type="inferred from homology"/>
<evidence type="ECO:0000256" key="7">
    <source>
        <dbReference type="PIRSR" id="PIRSR005461-1"/>
    </source>
</evidence>
<dbReference type="InterPro" id="IPR002877">
    <property type="entry name" value="RNA_MeTrfase_FtsJ_dom"/>
</dbReference>
<dbReference type="EMBL" id="ML178818">
    <property type="protein sequence ID" value="TFL04657.1"/>
    <property type="molecule type" value="Genomic_DNA"/>
</dbReference>
<feature type="region of interest" description="Disordered" evidence="8">
    <location>
        <begin position="108"/>
        <end position="127"/>
    </location>
</feature>
<organism evidence="10 11">
    <name type="scientific">Pterulicium gracile</name>
    <dbReference type="NCBI Taxonomy" id="1884261"/>
    <lineage>
        <taxon>Eukaryota</taxon>
        <taxon>Fungi</taxon>
        <taxon>Dikarya</taxon>
        <taxon>Basidiomycota</taxon>
        <taxon>Agaricomycotina</taxon>
        <taxon>Agaricomycetes</taxon>
        <taxon>Agaricomycetidae</taxon>
        <taxon>Agaricales</taxon>
        <taxon>Pleurotineae</taxon>
        <taxon>Pterulaceae</taxon>
        <taxon>Pterulicium</taxon>
    </lineage>
</organism>
<feature type="active site" description="Proton acceptor" evidence="7">
    <location>
        <position position="233"/>
    </location>
</feature>
<evidence type="ECO:0000256" key="6">
    <source>
        <dbReference type="ARBA" id="ARBA00041184"/>
    </source>
</evidence>